<proteinExistence type="inferred from homology"/>
<comment type="similarity">
    <text evidence="3">Belongs to the ferredoxin thioredoxin reductase beta subunit family.</text>
</comment>
<dbReference type="GO" id="GO:0051539">
    <property type="term" value="F:4 iron, 4 sulfur cluster binding"/>
    <property type="evidence" value="ECO:0007669"/>
    <property type="project" value="UniProtKB-KW"/>
</dbReference>
<keyword evidence="7" id="KW-0560">Oxidoreductase</keyword>
<evidence type="ECO:0000256" key="9">
    <source>
        <dbReference type="ARBA" id="ARBA00023014"/>
    </source>
</evidence>
<keyword evidence="9" id="KW-0411">Iron-sulfur</keyword>
<dbReference type="PANTHER" id="PTHR35113:SF1">
    <property type="entry name" value="FERREDOXIN-THIOREDOXIN REDUCTASE CATALYTIC CHAIN, CHLOROPLASTIC"/>
    <property type="match status" value="1"/>
</dbReference>
<keyword evidence="6" id="KW-0479">Metal-binding</keyword>
<dbReference type="InterPro" id="IPR036644">
    <property type="entry name" value="FTR_bsu_sf"/>
</dbReference>
<evidence type="ECO:0000256" key="3">
    <source>
        <dbReference type="ARBA" id="ARBA00007941"/>
    </source>
</evidence>
<dbReference type="SUPFAM" id="SSF57662">
    <property type="entry name" value="Ferredoxin thioredoxin reductase (FTR), catalytic beta chain"/>
    <property type="match status" value="1"/>
</dbReference>
<keyword evidence="10" id="KW-1015">Disulfide bond</keyword>
<comment type="subunit">
    <text evidence="11">Heterodimer of subunit A (variable subunit) and subunit B (catalytic subunit). Heterodimeric FTR forms a complex with ferredoxin and thioredoxin.</text>
</comment>
<evidence type="ECO:0000256" key="5">
    <source>
        <dbReference type="ARBA" id="ARBA00022485"/>
    </source>
</evidence>
<evidence type="ECO:0000256" key="12">
    <source>
        <dbReference type="ARBA" id="ARBA00030295"/>
    </source>
</evidence>
<dbReference type="EMBL" id="LIZX01000032">
    <property type="protein sequence ID" value="KPJ69084.1"/>
    <property type="molecule type" value="Genomic_DNA"/>
</dbReference>
<dbReference type="GO" id="GO:0016730">
    <property type="term" value="F:oxidoreductase activity, acting on iron-sulfur proteins as donors"/>
    <property type="evidence" value="ECO:0007669"/>
    <property type="project" value="InterPro"/>
</dbReference>
<comment type="cofactor">
    <cofactor evidence="1">
        <name>[4Fe-4S] cluster</name>
        <dbReference type="ChEBI" id="CHEBI:49883"/>
    </cofactor>
</comment>
<evidence type="ECO:0000256" key="1">
    <source>
        <dbReference type="ARBA" id="ARBA00001966"/>
    </source>
</evidence>
<sequence>MNKGEILKAFEVFCRENEFELNPDRAHVEACIDGILENEEKFGLKYCPCRIVSRDFQKDLELLCPCNFTIQEKYKTQEECWCGLFTKRGRKVGQG</sequence>
<dbReference type="Gene3D" id="3.90.460.10">
    <property type="entry name" value="Ferredoxin thioredoxin reductase catalytic beta subunit"/>
    <property type="match status" value="1"/>
</dbReference>
<dbReference type="Proteomes" id="UP000051861">
    <property type="component" value="Unassembled WGS sequence"/>
</dbReference>
<evidence type="ECO:0000256" key="8">
    <source>
        <dbReference type="ARBA" id="ARBA00023004"/>
    </source>
</evidence>
<accession>A0A0S7Y4M6</accession>
<dbReference type="GO" id="GO:0046872">
    <property type="term" value="F:metal ion binding"/>
    <property type="evidence" value="ECO:0007669"/>
    <property type="project" value="UniProtKB-KW"/>
</dbReference>
<gene>
    <name evidence="14" type="ORF">AMJ44_04700</name>
</gene>
<dbReference type="AlphaFoldDB" id="A0A0S7Y4M6"/>
<dbReference type="EC" id="1.8.7.2" evidence="4"/>
<evidence type="ECO:0000313" key="15">
    <source>
        <dbReference type="Proteomes" id="UP000051861"/>
    </source>
</evidence>
<evidence type="ECO:0000256" key="13">
    <source>
        <dbReference type="ARBA" id="ARBA00048150"/>
    </source>
</evidence>
<comment type="caution">
    <text evidence="14">The sequence shown here is derived from an EMBL/GenBank/DDBJ whole genome shotgun (WGS) entry which is preliminary data.</text>
</comment>
<evidence type="ECO:0000313" key="14">
    <source>
        <dbReference type="EMBL" id="KPJ69084.1"/>
    </source>
</evidence>
<evidence type="ECO:0000256" key="4">
    <source>
        <dbReference type="ARBA" id="ARBA00012358"/>
    </source>
</evidence>
<protein>
    <recommendedName>
        <fullName evidence="4">ferredoxin:thioredoxin reductase</fullName>
        <ecNumber evidence="4">1.8.7.2</ecNumber>
    </recommendedName>
    <alternativeName>
        <fullName evidence="12">Ferredoxin-thioredoxin reductase subunit B</fullName>
    </alternativeName>
</protein>
<dbReference type="Pfam" id="PF02943">
    <property type="entry name" value="FeThRed_B"/>
    <property type="match status" value="1"/>
</dbReference>
<comment type="catalytic activity">
    <reaction evidence="13">
        <text>[thioredoxin]-disulfide + 2 reduced [2Fe-2S]-[ferredoxin] + 2 H(+) = [thioredoxin]-dithiol + 2 oxidized [2Fe-2S]-[ferredoxin]</text>
        <dbReference type="Rhea" id="RHEA:42336"/>
        <dbReference type="Rhea" id="RHEA-COMP:10000"/>
        <dbReference type="Rhea" id="RHEA-COMP:10001"/>
        <dbReference type="Rhea" id="RHEA-COMP:10698"/>
        <dbReference type="Rhea" id="RHEA-COMP:10700"/>
        <dbReference type="ChEBI" id="CHEBI:15378"/>
        <dbReference type="ChEBI" id="CHEBI:29950"/>
        <dbReference type="ChEBI" id="CHEBI:33737"/>
        <dbReference type="ChEBI" id="CHEBI:33738"/>
        <dbReference type="ChEBI" id="CHEBI:50058"/>
        <dbReference type="EC" id="1.8.7.2"/>
    </reaction>
</comment>
<evidence type="ECO:0000256" key="6">
    <source>
        <dbReference type="ARBA" id="ARBA00022723"/>
    </source>
</evidence>
<organism evidence="14 15">
    <name type="scientific">candidate division WOR-1 bacterium DG_54_3</name>
    <dbReference type="NCBI Taxonomy" id="1703775"/>
    <lineage>
        <taxon>Bacteria</taxon>
        <taxon>Bacillati</taxon>
        <taxon>Saganbacteria</taxon>
    </lineage>
</organism>
<name>A0A0S7Y4M6_UNCSA</name>
<reference evidence="14 15" key="1">
    <citation type="journal article" date="2015" name="Microbiome">
        <title>Genomic resolution of linkages in carbon, nitrogen, and sulfur cycling among widespread estuary sediment bacteria.</title>
        <authorList>
            <person name="Baker B.J."/>
            <person name="Lazar C.S."/>
            <person name="Teske A.P."/>
            <person name="Dick G.J."/>
        </authorList>
    </citation>
    <scope>NUCLEOTIDE SEQUENCE [LARGE SCALE GENOMIC DNA]</scope>
    <source>
        <strain evidence="14">DG_54_3</strain>
    </source>
</reference>
<keyword evidence="8" id="KW-0408">Iron</keyword>
<evidence type="ECO:0000256" key="7">
    <source>
        <dbReference type="ARBA" id="ARBA00023002"/>
    </source>
</evidence>
<keyword evidence="5" id="KW-0004">4Fe-4S</keyword>
<evidence type="ECO:0000256" key="10">
    <source>
        <dbReference type="ARBA" id="ARBA00023157"/>
    </source>
</evidence>
<dbReference type="PANTHER" id="PTHR35113">
    <property type="entry name" value="FERREDOXIN-THIOREDOXIN REDUCTASE CATALYTIC CHAIN, CHLOROPLASTIC"/>
    <property type="match status" value="1"/>
</dbReference>
<evidence type="ECO:0000256" key="2">
    <source>
        <dbReference type="ARBA" id="ARBA00003945"/>
    </source>
</evidence>
<dbReference type="InterPro" id="IPR004209">
    <property type="entry name" value="FTR_bsu"/>
</dbReference>
<evidence type="ECO:0000256" key="11">
    <source>
        <dbReference type="ARBA" id="ARBA00026011"/>
    </source>
</evidence>
<comment type="function">
    <text evidence="2">Catalytic subunit of the ferredoxin-thioredoxin reductase (FTR), which catalyzes the two-electron reduction of thioredoxins by the electrons provided by reduced ferredoxin.</text>
</comment>